<evidence type="ECO:0000313" key="3">
    <source>
        <dbReference type="Proteomes" id="UP001298424"/>
    </source>
</evidence>
<dbReference type="SUPFAM" id="SSF51735">
    <property type="entry name" value="NAD(P)-binding Rossmann-fold domains"/>
    <property type="match status" value="1"/>
</dbReference>
<dbReference type="EMBL" id="JAKOOW010000032">
    <property type="protein sequence ID" value="MCG6504577.1"/>
    <property type="molecule type" value="Genomic_DNA"/>
</dbReference>
<dbReference type="Gene3D" id="3.40.50.720">
    <property type="entry name" value="NAD(P)-binding Rossmann-like Domain"/>
    <property type="match status" value="1"/>
</dbReference>
<feature type="domain" description="NAD-dependent epimerase/dehydratase" evidence="1">
    <location>
        <begin position="87"/>
        <end position="161"/>
    </location>
</feature>
<dbReference type="Proteomes" id="UP001298424">
    <property type="component" value="Unassembled WGS sequence"/>
</dbReference>
<evidence type="ECO:0000313" key="2">
    <source>
        <dbReference type="EMBL" id="MCG6504577.1"/>
    </source>
</evidence>
<reference evidence="2 3" key="1">
    <citation type="submission" date="2022-02" db="EMBL/GenBank/DDBJ databases">
        <title>Genome sequence data of Kingella unionensis sp. nov. strain CICC 24913 (CCUG 75125).</title>
        <authorList>
            <person name="Xiao M."/>
        </authorList>
    </citation>
    <scope>NUCLEOTIDE SEQUENCE [LARGE SCALE GENOMIC DNA]</scope>
    <source>
        <strain evidence="2 3">CICC 24913</strain>
    </source>
</reference>
<name>A0ABS9NPV3_9NEIS</name>
<dbReference type="InterPro" id="IPR036291">
    <property type="entry name" value="NAD(P)-bd_dom_sf"/>
</dbReference>
<dbReference type="PANTHER" id="PTHR48079">
    <property type="entry name" value="PROTEIN YEEZ"/>
    <property type="match status" value="1"/>
</dbReference>
<keyword evidence="3" id="KW-1185">Reference proteome</keyword>
<gene>
    <name evidence="2" type="ORF">MB824_08715</name>
</gene>
<dbReference type="InterPro" id="IPR051783">
    <property type="entry name" value="NAD(P)-dependent_oxidoreduct"/>
</dbReference>
<accession>A0ABS9NPV3</accession>
<dbReference type="RefSeq" id="WP_238748088.1">
    <property type="nucleotide sequence ID" value="NZ_JAKOOW010000032.1"/>
</dbReference>
<sequence length="257" mass="27680">MNPPSPPAGVLLFGFGFVGRPLAERFYLSGIPVRAVKRRCASDDVNLPLAVDFTDLSARPWQPEWADFPTWILLLPPSQLAGYADAVAHLADCADRHGVRHLLFASSISVYGDEARRCDENSSLNPQTESARQIAAAEQACLGSGVAAVDILRLGGLYAAERHPLERLLARGGAIAGGNRPANMLHRDAAVDAFFQAALNPNGRRIRNLVETPHPSRRDFYTAEAAKLGLPPPQFDPADESGGKTVFSLYAGEPYAP</sequence>
<organism evidence="2 3">
    <name type="scientific">Kingella pumchi</name>
    <dbReference type="NCBI Taxonomy" id="2779506"/>
    <lineage>
        <taxon>Bacteria</taxon>
        <taxon>Pseudomonadati</taxon>
        <taxon>Pseudomonadota</taxon>
        <taxon>Betaproteobacteria</taxon>
        <taxon>Neisseriales</taxon>
        <taxon>Neisseriaceae</taxon>
        <taxon>Kingella</taxon>
    </lineage>
</organism>
<protein>
    <submittedName>
        <fullName evidence="2">SDR family NAD(P)-dependent oxidoreductase</fullName>
    </submittedName>
</protein>
<dbReference type="Pfam" id="PF01370">
    <property type="entry name" value="Epimerase"/>
    <property type="match status" value="1"/>
</dbReference>
<comment type="caution">
    <text evidence="2">The sequence shown here is derived from an EMBL/GenBank/DDBJ whole genome shotgun (WGS) entry which is preliminary data.</text>
</comment>
<dbReference type="PANTHER" id="PTHR48079:SF6">
    <property type="entry name" value="NAD(P)-BINDING DOMAIN-CONTAINING PROTEIN-RELATED"/>
    <property type="match status" value="1"/>
</dbReference>
<evidence type="ECO:0000259" key="1">
    <source>
        <dbReference type="Pfam" id="PF01370"/>
    </source>
</evidence>
<proteinExistence type="predicted"/>
<dbReference type="InterPro" id="IPR001509">
    <property type="entry name" value="Epimerase_deHydtase"/>
</dbReference>